<dbReference type="GO" id="GO:0005576">
    <property type="term" value="C:extracellular region"/>
    <property type="evidence" value="ECO:0007669"/>
    <property type="project" value="EnsemblMetazoa"/>
</dbReference>
<dbReference type="OrthoDB" id="188713at2759"/>
<evidence type="ECO:0000256" key="1">
    <source>
        <dbReference type="ARBA" id="ARBA00022729"/>
    </source>
</evidence>
<name>A0A0Q9WPU5_DROWI</name>
<keyword evidence="2" id="KW-0677">Repeat</keyword>
<keyword evidence="5" id="KW-1185">Reference proteome</keyword>
<dbReference type="InterPro" id="IPR009039">
    <property type="entry name" value="EAR"/>
</dbReference>
<evidence type="ECO:0000256" key="2">
    <source>
        <dbReference type="ARBA" id="ARBA00022737"/>
    </source>
</evidence>
<dbReference type="GO" id="GO:0007362">
    <property type="term" value="P:terminal region determination"/>
    <property type="evidence" value="ECO:0007669"/>
    <property type="project" value="EnsemblMetazoa"/>
</dbReference>
<keyword evidence="1" id="KW-0732">Signal</keyword>
<dbReference type="FunCoup" id="A0A0Q9WPU5">
    <property type="interactions" value="15"/>
</dbReference>
<dbReference type="PANTHER" id="PTHR15261">
    <property type="entry name" value="THROMBOSPONDIN-TYPE LAMININ G DOMAIN AND EAR REPEAT-CONTAINING"/>
    <property type="match status" value="1"/>
</dbReference>
<feature type="coiled-coil region" evidence="3">
    <location>
        <begin position="445"/>
        <end position="472"/>
    </location>
</feature>
<gene>
    <name evidence="4" type="primary">Dwil\GK15626</name>
    <name evidence="4" type="ORF">Dwil_GK15626</name>
</gene>
<dbReference type="PANTHER" id="PTHR15261:SF4">
    <property type="entry name" value="THROMBOSPONDIN-TYPE LAMININ G DOMAIN AND EAR REPEAT-CONTAINING PROTEIN"/>
    <property type="match status" value="1"/>
</dbReference>
<organism evidence="4 5">
    <name type="scientific">Drosophila willistoni</name>
    <name type="common">Fruit fly</name>
    <dbReference type="NCBI Taxonomy" id="7260"/>
    <lineage>
        <taxon>Eukaryota</taxon>
        <taxon>Metazoa</taxon>
        <taxon>Ecdysozoa</taxon>
        <taxon>Arthropoda</taxon>
        <taxon>Hexapoda</taxon>
        <taxon>Insecta</taxon>
        <taxon>Pterygota</taxon>
        <taxon>Neoptera</taxon>
        <taxon>Endopterygota</taxon>
        <taxon>Diptera</taxon>
        <taxon>Brachycera</taxon>
        <taxon>Muscomorpha</taxon>
        <taxon>Ephydroidea</taxon>
        <taxon>Drosophilidae</taxon>
        <taxon>Drosophila</taxon>
        <taxon>Sophophora</taxon>
    </lineage>
</organism>
<proteinExistence type="predicted"/>
<dbReference type="EMBL" id="CH963850">
    <property type="protein sequence ID" value="KRF98170.1"/>
    <property type="molecule type" value="Genomic_DNA"/>
</dbReference>
<evidence type="ECO:0000256" key="3">
    <source>
        <dbReference type="SAM" id="Coils"/>
    </source>
</evidence>
<evidence type="ECO:0008006" key="6">
    <source>
        <dbReference type="Google" id="ProtNLM"/>
    </source>
</evidence>
<accession>A0A0Q9WPU5</accession>
<dbReference type="GO" id="GO:0009950">
    <property type="term" value="P:dorsal/ventral axis specification"/>
    <property type="evidence" value="ECO:0007669"/>
    <property type="project" value="EnsemblMetazoa"/>
</dbReference>
<evidence type="ECO:0000313" key="4">
    <source>
        <dbReference type="EMBL" id="KRF98170.1"/>
    </source>
</evidence>
<evidence type="ECO:0000313" key="5">
    <source>
        <dbReference type="Proteomes" id="UP000007798"/>
    </source>
</evidence>
<dbReference type="eggNOG" id="ENOG502SB0P">
    <property type="taxonomic scope" value="Eukaryota"/>
</dbReference>
<dbReference type="GO" id="GO:0007305">
    <property type="term" value="P:vitelline membrane formation involved in chorion-containing eggshell formation"/>
    <property type="evidence" value="ECO:0007669"/>
    <property type="project" value="EnsemblMetazoa"/>
</dbReference>
<reference evidence="4 5" key="1">
    <citation type="journal article" date="2007" name="Nature">
        <title>Evolution of genes and genomes on the Drosophila phylogeny.</title>
        <authorList>
            <consortium name="Drosophila 12 Genomes Consortium"/>
            <person name="Clark A.G."/>
            <person name="Eisen M.B."/>
            <person name="Smith D.R."/>
            <person name="Bergman C.M."/>
            <person name="Oliver B."/>
            <person name="Markow T.A."/>
            <person name="Kaufman T.C."/>
            <person name="Kellis M."/>
            <person name="Gelbart W."/>
            <person name="Iyer V.N."/>
            <person name="Pollard D.A."/>
            <person name="Sackton T.B."/>
            <person name="Larracuente A.M."/>
            <person name="Singh N.D."/>
            <person name="Abad J.P."/>
            <person name="Abt D.N."/>
            <person name="Adryan B."/>
            <person name="Aguade M."/>
            <person name="Akashi H."/>
            <person name="Anderson W.W."/>
            <person name="Aquadro C.F."/>
            <person name="Ardell D.H."/>
            <person name="Arguello R."/>
            <person name="Artieri C.G."/>
            <person name="Barbash D.A."/>
            <person name="Barker D."/>
            <person name="Barsanti P."/>
            <person name="Batterham P."/>
            <person name="Batzoglou S."/>
            <person name="Begun D."/>
            <person name="Bhutkar A."/>
            <person name="Blanco E."/>
            <person name="Bosak S.A."/>
            <person name="Bradley R.K."/>
            <person name="Brand A.D."/>
            <person name="Brent M.R."/>
            <person name="Brooks A.N."/>
            <person name="Brown R.H."/>
            <person name="Butlin R.K."/>
            <person name="Caggese C."/>
            <person name="Calvi B.R."/>
            <person name="Bernardo de Carvalho A."/>
            <person name="Caspi A."/>
            <person name="Castrezana S."/>
            <person name="Celniker S.E."/>
            <person name="Chang J.L."/>
            <person name="Chapple C."/>
            <person name="Chatterji S."/>
            <person name="Chinwalla A."/>
            <person name="Civetta A."/>
            <person name="Clifton S.W."/>
            <person name="Comeron J.M."/>
            <person name="Costello J.C."/>
            <person name="Coyne J.A."/>
            <person name="Daub J."/>
            <person name="David R.G."/>
            <person name="Delcher A.L."/>
            <person name="Delehaunty K."/>
            <person name="Do C.B."/>
            <person name="Ebling H."/>
            <person name="Edwards K."/>
            <person name="Eickbush T."/>
            <person name="Evans J.D."/>
            <person name="Filipski A."/>
            <person name="Findeiss S."/>
            <person name="Freyhult E."/>
            <person name="Fulton L."/>
            <person name="Fulton R."/>
            <person name="Garcia A.C."/>
            <person name="Gardiner A."/>
            <person name="Garfield D.A."/>
            <person name="Garvin B.E."/>
            <person name="Gibson G."/>
            <person name="Gilbert D."/>
            <person name="Gnerre S."/>
            <person name="Godfrey J."/>
            <person name="Good R."/>
            <person name="Gotea V."/>
            <person name="Gravely B."/>
            <person name="Greenberg A.J."/>
            <person name="Griffiths-Jones S."/>
            <person name="Gross S."/>
            <person name="Guigo R."/>
            <person name="Gustafson E.A."/>
            <person name="Haerty W."/>
            <person name="Hahn M.W."/>
            <person name="Halligan D.L."/>
            <person name="Halpern A.L."/>
            <person name="Halter G.M."/>
            <person name="Han M.V."/>
            <person name="Heger A."/>
            <person name="Hillier L."/>
            <person name="Hinrichs A.S."/>
            <person name="Holmes I."/>
            <person name="Hoskins R.A."/>
            <person name="Hubisz M.J."/>
            <person name="Hultmark D."/>
            <person name="Huntley M.A."/>
            <person name="Jaffe D.B."/>
            <person name="Jagadeeshan S."/>
            <person name="Jeck W.R."/>
            <person name="Johnson J."/>
            <person name="Jones C.D."/>
            <person name="Jordan W.C."/>
            <person name="Karpen G.H."/>
            <person name="Kataoka E."/>
            <person name="Keightley P.D."/>
            <person name="Kheradpour P."/>
            <person name="Kirkness E.F."/>
            <person name="Koerich L.B."/>
            <person name="Kristiansen K."/>
            <person name="Kudrna D."/>
            <person name="Kulathinal R.J."/>
            <person name="Kumar S."/>
            <person name="Kwok R."/>
            <person name="Lander E."/>
            <person name="Langley C.H."/>
            <person name="Lapoint R."/>
            <person name="Lazzaro B.P."/>
            <person name="Lee S.J."/>
            <person name="Levesque L."/>
            <person name="Li R."/>
            <person name="Lin C.F."/>
            <person name="Lin M.F."/>
            <person name="Lindblad-Toh K."/>
            <person name="Llopart A."/>
            <person name="Long M."/>
            <person name="Low L."/>
            <person name="Lozovsky E."/>
            <person name="Lu J."/>
            <person name="Luo M."/>
            <person name="Machado C.A."/>
            <person name="Makalowski W."/>
            <person name="Marzo M."/>
            <person name="Matsuda M."/>
            <person name="Matzkin L."/>
            <person name="McAllister B."/>
            <person name="McBride C.S."/>
            <person name="McKernan B."/>
            <person name="McKernan K."/>
            <person name="Mendez-Lago M."/>
            <person name="Minx P."/>
            <person name="Mollenhauer M.U."/>
            <person name="Montooth K."/>
            <person name="Mount S.M."/>
            <person name="Mu X."/>
            <person name="Myers E."/>
            <person name="Negre B."/>
            <person name="Newfeld S."/>
            <person name="Nielsen R."/>
            <person name="Noor M.A."/>
            <person name="O'Grady P."/>
            <person name="Pachter L."/>
            <person name="Papaceit M."/>
            <person name="Parisi M.J."/>
            <person name="Parisi M."/>
            <person name="Parts L."/>
            <person name="Pedersen J.S."/>
            <person name="Pesole G."/>
            <person name="Phillippy A.M."/>
            <person name="Ponting C.P."/>
            <person name="Pop M."/>
            <person name="Porcelli D."/>
            <person name="Powell J.R."/>
            <person name="Prohaska S."/>
            <person name="Pruitt K."/>
            <person name="Puig M."/>
            <person name="Quesneville H."/>
            <person name="Ram K.R."/>
            <person name="Rand D."/>
            <person name="Rasmussen M.D."/>
            <person name="Reed L.K."/>
            <person name="Reenan R."/>
            <person name="Reily A."/>
            <person name="Remington K.A."/>
            <person name="Rieger T.T."/>
            <person name="Ritchie M.G."/>
            <person name="Robin C."/>
            <person name="Rogers Y.H."/>
            <person name="Rohde C."/>
            <person name="Rozas J."/>
            <person name="Rubenfield M.J."/>
            <person name="Ruiz A."/>
            <person name="Russo S."/>
            <person name="Salzberg S.L."/>
            <person name="Sanchez-Gracia A."/>
            <person name="Saranga D.J."/>
            <person name="Sato H."/>
            <person name="Schaeffer S.W."/>
            <person name="Schatz M.C."/>
            <person name="Schlenke T."/>
            <person name="Schwartz R."/>
            <person name="Segarra C."/>
            <person name="Singh R.S."/>
            <person name="Sirot L."/>
            <person name="Sirota M."/>
            <person name="Sisneros N.B."/>
            <person name="Smith C.D."/>
            <person name="Smith T.F."/>
            <person name="Spieth J."/>
            <person name="Stage D.E."/>
            <person name="Stark A."/>
            <person name="Stephan W."/>
            <person name="Strausberg R.L."/>
            <person name="Strempel S."/>
            <person name="Sturgill D."/>
            <person name="Sutton G."/>
            <person name="Sutton G.G."/>
            <person name="Tao W."/>
            <person name="Teichmann S."/>
            <person name="Tobari Y.N."/>
            <person name="Tomimura Y."/>
            <person name="Tsolas J.M."/>
            <person name="Valente V.L."/>
            <person name="Venter E."/>
            <person name="Venter J.C."/>
            <person name="Vicario S."/>
            <person name="Vieira F.G."/>
            <person name="Vilella A.J."/>
            <person name="Villasante A."/>
            <person name="Walenz B."/>
            <person name="Wang J."/>
            <person name="Wasserman M."/>
            <person name="Watts T."/>
            <person name="Wilson D."/>
            <person name="Wilson R.K."/>
            <person name="Wing R.A."/>
            <person name="Wolfner M.F."/>
            <person name="Wong A."/>
            <person name="Wong G.K."/>
            <person name="Wu C.I."/>
            <person name="Wu G."/>
            <person name="Yamamoto D."/>
            <person name="Yang H.P."/>
            <person name="Yang S.P."/>
            <person name="Yorke J.A."/>
            <person name="Yoshida K."/>
            <person name="Zdobnov E."/>
            <person name="Zhang P."/>
            <person name="Zhang Y."/>
            <person name="Zimin A.V."/>
            <person name="Baldwin J."/>
            <person name="Abdouelleil A."/>
            <person name="Abdulkadir J."/>
            <person name="Abebe A."/>
            <person name="Abera B."/>
            <person name="Abreu J."/>
            <person name="Acer S.C."/>
            <person name="Aftuck L."/>
            <person name="Alexander A."/>
            <person name="An P."/>
            <person name="Anderson E."/>
            <person name="Anderson S."/>
            <person name="Arachi H."/>
            <person name="Azer M."/>
            <person name="Bachantsang P."/>
            <person name="Barry A."/>
            <person name="Bayul T."/>
            <person name="Berlin A."/>
            <person name="Bessette D."/>
            <person name="Bloom T."/>
            <person name="Blye J."/>
            <person name="Boguslavskiy L."/>
            <person name="Bonnet C."/>
            <person name="Boukhgalter B."/>
            <person name="Bourzgui I."/>
            <person name="Brown A."/>
            <person name="Cahill P."/>
            <person name="Channer S."/>
            <person name="Cheshatsang Y."/>
            <person name="Chuda L."/>
            <person name="Citroen M."/>
            <person name="Collymore A."/>
            <person name="Cooke P."/>
            <person name="Costello M."/>
            <person name="D'Aco K."/>
            <person name="Daza R."/>
            <person name="De Haan G."/>
            <person name="DeGray S."/>
            <person name="DeMaso C."/>
            <person name="Dhargay N."/>
            <person name="Dooley K."/>
            <person name="Dooley E."/>
            <person name="Doricent M."/>
            <person name="Dorje P."/>
            <person name="Dorjee K."/>
            <person name="Dupes A."/>
            <person name="Elong R."/>
            <person name="Falk J."/>
            <person name="Farina A."/>
            <person name="Faro S."/>
            <person name="Ferguson D."/>
            <person name="Fisher S."/>
            <person name="Foley C.D."/>
            <person name="Franke A."/>
            <person name="Friedrich D."/>
            <person name="Gadbois L."/>
            <person name="Gearin G."/>
            <person name="Gearin C.R."/>
            <person name="Giannoukos G."/>
            <person name="Goode T."/>
            <person name="Graham J."/>
            <person name="Grandbois E."/>
            <person name="Grewal S."/>
            <person name="Gyaltsen K."/>
            <person name="Hafez N."/>
            <person name="Hagos B."/>
            <person name="Hall J."/>
            <person name="Henson C."/>
            <person name="Hollinger A."/>
            <person name="Honan T."/>
            <person name="Huard M.D."/>
            <person name="Hughes L."/>
            <person name="Hurhula B."/>
            <person name="Husby M.E."/>
            <person name="Kamat A."/>
            <person name="Kanga B."/>
            <person name="Kashin S."/>
            <person name="Khazanovich D."/>
            <person name="Kisner P."/>
            <person name="Lance K."/>
            <person name="Lara M."/>
            <person name="Lee W."/>
            <person name="Lennon N."/>
            <person name="Letendre F."/>
            <person name="LeVine R."/>
            <person name="Lipovsky A."/>
            <person name="Liu X."/>
            <person name="Liu J."/>
            <person name="Liu S."/>
            <person name="Lokyitsang T."/>
            <person name="Lokyitsang Y."/>
            <person name="Lubonja R."/>
            <person name="Lui A."/>
            <person name="MacDonald P."/>
            <person name="Magnisalis V."/>
            <person name="Maru K."/>
            <person name="Matthews C."/>
            <person name="McCusker W."/>
            <person name="McDonough S."/>
            <person name="Mehta T."/>
            <person name="Meldrim J."/>
            <person name="Meneus L."/>
            <person name="Mihai O."/>
            <person name="Mihalev A."/>
            <person name="Mihova T."/>
            <person name="Mittelman R."/>
            <person name="Mlenga V."/>
            <person name="Montmayeur A."/>
            <person name="Mulrain L."/>
            <person name="Navidi A."/>
            <person name="Naylor J."/>
            <person name="Negash T."/>
            <person name="Nguyen T."/>
            <person name="Nguyen N."/>
            <person name="Nicol R."/>
            <person name="Norbu C."/>
            <person name="Norbu N."/>
            <person name="Novod N."/>
            <person name="O'Neill B."/>
            <person name="Osman S."/>
            <person name="Markiewicz E."/>
            <person name="Oyono O.L."/>
            <person name="Patti C."/>
            <person name="Phunkhang P."/>
            <person name="Pierre F."/>
            <person name="Priest M."/>
            <person name="Raghuraman S."/>
            <person name="Rege F."/>
            <person name="Reyes R."/>
            <person name="Rise C."/>
            <person name="Rogov P."/>
            <person name="Ross K."/>
            <person name="Ryan E."/>
            <person name="Settipalli S."/>
            <person name="Shea T."/>
            <person name="Sherpa N."/>
            <person name="Shi L."/>
            <person name="Shih D."/>
            <person name="Sparrow T."/>
            <person name="Spaulding J."/>
            <person name="Stalker J."/>
            <person name="Stange-Thomann N."/>
            <person name="Stavropoulos S."/>
            <person name="Stone C."/>
            <person name="Strader C."/>
            <person name="Tesfaye S."/>
            <person name="Thomson T."/>
            <person name="Thoulutsang Y."/>
            <person name="Thoulutsang D."/>
            <person name="Topham K."/>
            <person name="Topping I."/>
            <person name="Tsamla T."/>
            <person name="Vassiliev H."/>
            <person name="Vo A."/>
            <person name="Wangchuk T."/>
            <person name="Wangdi T."/>
            <person name="Weiand M."/>
            <person name="Wilkinson J."/>
            <person name="Wilson A."/>
            <person name="Yadav S."/>
            <person name="Young G."/>
            <person name="Yu Q."/>
            <person name="Zembek L."/>
            <person name="Zhong D."/>
            <person name="Zimmer A."/>
            <person name="Zwirko Z."/>
            <person name="Jaffe D.B."/>
            <person name="Alvarez P."/>
            <person name="Brockman W."/>
            <person name="Butler J."/>
            <person name="Chin C."/>
            <person name="Gnerre S."/>
            <person name="Grabherr M."/>
            <person name="Kleber M."/>
            <person name="Mauceli E."/>
            <person name="MacCallum I."/>
        </authorList>
    </citation>
    <scope>NUCLEOTIDE SEQUENCE [LARGE SCALE GENOMIC DNA]</scope>
    <source>
        <strain evidence="5">Tucson 14030-0811.24</strain>
    </source>
</reference>
<dbReference type="GO" id="GO:0008293">
    <property type="term" value="P:torso signaling pathway"/>
    <property type="evidence" value="ECO:0007669"/>
    <property type="project" value="EnsemblMetazoa"/>
</dbReference>
<dbReference type="InParanoid" id="A0A0Q9WPU5"/>
<keyword evidence="3" id="KW-0175">Coiled coil</keyword>
<dbReference type="PROSITE" id="PS50912">
    <property type="entry name" value="EAR"/>
    <property type="match status" value="2"/>
</dbReference>
<protein>
    <recommendedName>
        <fullName evidence="6">Closca</fullName>
    </recommendedName>
</protein>
<dbReference type="Proteomes" id="UP000007798">
    <property type="component" value="Unassembled WGS sequence"/>
</dbReference>
<sequence length="1830" mass="209221">MYQLLGILFIINYLIIVVNSFDVHFHLSYPSQRLGSDIDTDLYKRAAISADYQQFFDKASYTFNGLNRVASVPVAFPLDICILQLPTVKYATALHKNEADLRQFAVYEWKPSANSYELLLELPTPKAVALDCLAYGGRGYVALSFNHTETIRKAREGSPIYEISPETGIRVVQYFASLHLRGMYLRISSQELTLLQAIDTGSIDDVKQQRCPYFKWTTGTFQRLGSIACSNARRLEAFGIDFNDYVAVANYAGSNGRTATNSEIYRYNSTIRRFQLFQRLRSNGAVDVKYFSLPINEVDRRHFLILGNKIGVNGSNSEADTVIYMYDKGQFVPYQRLSFYNLERVLPVQHAISEKFLLLVACHKQDVKIYNLNDWKFEESSVQFTEGAFSRGVARMRNYEENDQQYLVIANENMAANETNIYEPLYKQDEHANVLRQQIIEWARQQKQRLQQQNIENLIKGLEQKLKTREDQLQKSHIKRIRTKTYTDERLQLSSNYWEALEYAKRALDVVERDAQTHHLNKREASHPQRVKEEHQFAELTVDTMVIHDKLLAQRINGLNVKKPIFDWVNASQVNVSENYKEPSGNLIEKLEVKDLQIKGKLNGYNWMHLLDQTLKRKSMKQEEQEQEQVQFVKSSIDVKHLKTKTVLVNSHEINDRSLNHLVSIDGGNYIVQQDVQFAQPIQVNRLLINQRLNHIHVDRQRFDLLLKEANYTQVIEGAKRFERVQVQEPITIAGQLLGPELRAMSPMKVTHQSLVLQGDYTINNQVIIGKQLAMKDLVDSATQRSAKESLNKALPLNKPLKNVIIRFDQPLKANQTNLSFLNKQHLEQLIQLNVPDVQMVEATKFFPQKLEISQGYAEVKYLNGHDIQKLSHSLLTKSGNQTIEWPIDMESLQTTQVQAKNLQLNGLNPNDYLQLSKNQISNATLHINHLNANKLNIENLHLNGQRIFNQSLTDIYTTGSKAPWDRENFNGTTIYAQNLWLKGHINHQWDVPQIEQRLQQLAGNIKYVGDFTFQEPINITHLSFGQTLNGLTSREFGYNWLTMRREQNFTAPQSLAAMESPEGVGIYGKVNNYTLDQLVQDSYRLNASELLPTVRFENPIVMEANVQVGSLNGLHVPEDLLYKSGGGYLLQPVNIKGNLAISNLCNISLLNGYPLDKIADYLQEDSLIVEQAKFDEEPKYQSLNGHHLDDLLNRVWLDNEPIELSQPEINSASFEGLINFQGDLNGHKLYKIGRRYFSLTRANQQVNIPVQFNNDVTFAEPPTARLAQLRGSISNNNNNNTSSNNSLNFDDFVANTLKTSGIHTISGQWKASRAIVQGNLENVLINQLNLVDDIVCLPKENVTNPSLTTVEALKVVPSATVKRLYATPNSLISNIPIANWINNAVYIYGNHSIAGQSQLDAVNLYNDLRVDGLVNGIPWTSDHLLLRDREQYSEGSLRVDNVLPQEQRILTHNIEELWVDHINGLNVNELLVNKARNRPNLHVESELVFKQPLSVGNYEFGTIINEEEEEPPKTNANAYKWKRATDDWSEIQANVAAVQQRLNDPPKVLENFILLQELVQNFTHLETFIKEDQDVLALGQGKEQIDYFIWQRKEQNFKHNSSLLFASAAGFRLEDKDSSIKEFPIILGKLKCLAQQLPDKLNIHCHNKSNNSSIPRSKVKQLLPAASSYDDSALVLLTHNLTVEIWQLKQDHYELDYSLENQQVERLALHNDEYVALLLLRPTPEIRIYRSNRLEQIIDLNSAAGKPNDMIFWYLKETKDLLLCLTSHEQALTIYQQQGAAGFQLILKESTLPLNHTMILLELGISKLSLLGLTSGQDLYLIAPQFAQL</sequence>